<comment type="caution">
    <text evidence="3">The sequence shown here is derived from an EMBL/GenBank/DDBJ whole genome shotgun (WGS) entry which is preliminary data.</text>
</comment>
<evidence type="ECO:0000256" key="1">
    <source>
        <dbReference type="SAM" id="MobiDB-lite"/>
    </source>
</evidence>
<dbReference type="InterPro" id="IPR029044">
    <property type="entry name" value="Nucleotide-diphossugar_trans"/>
</dbReference>
<dbReference type="InterPro" id="IPR050834">
    <property type="entry name" value="Glycosyltransf_2"/>
</dbReference>
<organism evidence="3">
    <name type="scientific">marine sediment metagenome</name>
    <dbReference type="NCBI Taxonomy" id="412755"/>
    <lineage>
        <taxon>unclassified sequences</taxon>
        <taxon>metagenomes</taxon>
        <taxon>ecological metagenomes</taxon>
    </lineage>
</organism>
<protein>
    <recommendedName>
        <fullName evidence="2">Glycosyltransferase 2-like domain-containing protein</fullName>
    </recommendedName>
</protein>
<name>A0A0F8Z2T2_9ZZZZ</name>
<feature type="region of interest" description="Disordered" evidence="1">
    <location>
        <begin position="334"/>
        <end position="359"/>
    </location>
</feature>
<evidence type="ECO:0000313" key="3">
    <source>
        <dbReference type="EMBL" id="KKK87978.1"/>
    </source>
</evidence>
<dbReference type="Pfam" id="PF00535">
    <property type="entry name" value="Glycos_transf_2"/>
    <property type="match status" value="1"/>
</dbReference>
<gene>
    <name evidence="3" type="ORF">LCGC14_2747820</name>
</gene>
<evidence type="ECO:0000259" key="2">
    <source>
        <dbReference type="Pfam" id="PF00535"/>
    </source>
</evidence>
<dbReference type="InterPro" id="IPR001173">
    <property type="entry name" value="Glyco_trans_2-like"/>
</dbReference>
<feature type="non-terminal residue" evidence="3">
    <location>
        <position position="422"/>
    </location>
</feature>
<dbReference type="PANTHER" id="PTHR43685">
    <property type="entry name" value="GLYCOSYLTRANSFERASE"/>
    <property type="match status" value="1"/>
</dbReference>
<feature type="domain" description="Glycosyltransferase 2-like" evidence="2">
    <location>
        <begin position="207"/>
        <end position="316"/>
    </location>
</feature>
<dbReference type="CDD" id="cd00761">
    <property type="entry name" value="Glyco_tranf_GTA_type"/>
    <property type="match status" value="1"/>
</dbReference>
<reference evidence="3" key="1">
    <citation type="journal article" date="2015" name="Nature">
        <title>Complex archaea that bridge the gap between prokaryotes and eukaryotes.</title>
        <authorList>
            <person name="Spang A."/>
            <person name="Saw J.H."/>
            <person name="Jorgensen S.L."/>
            <person name="Zaremba-Niedzwiedzka K."/>
            <person name="Martijn J."/>
            <person name="Lind A.E."/>
            <person name="van Eijk R."/>
            <person name="Schleper C."/>
            <person name="Guy L."/>
            <person name="Ettema T.J."/>
        </authorList>
    </citation>
    <scope>NUCLEOTIDE SEQUENCE</scope>
</reference>
<feature type="non-terminal residue" evidence="3">
    <location>
        <position position="1"/>
    </location>
</feature>
<dbReference type="Gene3D" id="3.90.550.10">
    <property type="entry name" value="Spore Coat Polysaccharide Biosynthesis Protein SpsA, Chain A"/>
    <property type="match status" value="1"/>
</dbReference>
<dbReference type="AlphaFoldDB" id="A0A0F8Z2T2"/>
<dbReference type="EMBL" id="LAZR01050162">
    <property type="protein sequence ID" value="KKK87978.1"/>
    <property type="molecule type" value="Genomic_DNA"/>
</dbReference>
<dbReference type="PANTHER" id="PTHR43685:SF2">
    <property type="entry name" value="GLYCOSYLTRANSFERASE 2-LIKE DOMAIN-CONTAINING PROTEIN"/>
    <property type="match status" value="1"/>
</dbReference>
<accession>A0A0F8Z2T2</accession>
<dbReference type="SUPFAM" id="SSF53448">
    <property type="entry name" value="Nucleotide-diphospho-sugar transferases"/>
    <property type="match status" value="1"/>
</dbReference>
<sequence>LPGWMRDGAGHRISFRINGQPVPGGDLDLFLDRPKPEPAGAIQQVNRHVCTGWLRDMAAPDKVLTAEILSGDRVIGRGPACHPVTAKTAADIPEGGMAPPPGATGSFEIRLPKRFADGTPHALRLRIAGTSQSLAEAELADSAFARGDGAQAPQKPPRAVLEDMMHRGPLWLGAHPIETLPIWRHLDMVRAALVQRHAARPADEQVSIVMPVFNGAGTIGAAIRSVLAQSHDRWELLIVDDASTDDTREILEGLLEQVGDDRIRLIRQAHNGGVSAARNAALAQARGAIIAYLDCDDLWDPDYLAVMTGEMAGTGTDPARQAAYCGHLIGQTGMTDHPEDPAAMRHAAPQDPDEAPAPPTEILGLGLRSFHMAMAENQRLIRLSGFVHRRALLERLGGFDPAMRRFGDRALILRYAAEEIPH</sequence>
<proteinExistence type="predicted"/>